<organism evidence="1 2">
    <name type="scientific">Candidatus Kaiserbacteria bacterium GW2011_GWA2_52_12</name>
    <dbReference type="NCBI Taxonomy" id="1618671"/>
    <lineage>
        <taxon>Bacteria</taxon>
        <taxon>Candidatus Kaiseribacteriota</taxon>
    </lineage>
</organism>
<name>A0A0G1WYP1_9BACT</name>
<dbReference type="Proteomes" id="UP000034273">
    <property type="component" value="Unassembled WGS sequence"/>
</dbReference>
<protein>
    <recommendedName>
        <fullName evidence="3">Plastocyanin</fullName>
    </recommendedName>
</protein>
<sequence length="160" mass="17009">MFVALLVIVMTGALWVSQRSSTLSQEPVQNTGQKYVRPTRLPATTTGGYIISTSAVTSVNELHAKGFSALVSVSDTGFEPRTITVNKGATIRFFNNSGASVHIAASGDALYPGKSTCGASAFDSCKALTKNDFWEFTFAVSGTWTYQDTATGHQGTVRVN</sequence>
<evidence type="ECO:0008006" key="3">
    <source>
        <dbReference type="Google" id="ProtNLM"/>
    </source>
</evidence>
<reference evidence="1 2" key="1">
    <citation type="journal article" date="2015" name="Nature">
        <title>rRNA introns, odd ribosomes, and small enigmatic genomes across a large radiation of phyla.</title>
        <authorList>
            <person name="Brown C.T."/>
            <person name="Hug L.A."/>
            <person name="Thomas B.C."/>
            <person name="Sharon I."/>
            <person name="Castelle C.J."/>
            <person name="Singh A."/>
            <person name="Wilkins M.J."/>
            <person name="Williams K.H."/>
            <person name="Banfield J.F."/>
        </authorList>
    </citation>
    <scope>NUCLEOTIDE SEQUENCE [LARGE SCALE GENOMIC DNA]</scope>
</reference>
<dbReference type="SUPFAM" id="SSF49503">
    <property type="entry name" value="Cupredoxins"/>
    <property type="match status" value="1"/>
</dbReference>
<gene>
    <name evidence="1" type="ORF">UY67_C0019G0010</name>
</gene>
<comment type="caution">
    <text evidence="1">The sequence shown here is derived from an EMBL/GenBank/DDBJ whole genome shotgun (WGS) entry which is preliminary data.</text>
</comment>
<evidence type="ECO:0000313" key="2">
    <source>
        <dbReference type="Proteomes" id="UP000034273"/>
    </source>
</evidence>
<accession>A0A0G1WYP1</accession>
<dbReference type="AlphaFoldDB" id="A0A0G1WYP1"/>
<dbReference type="InterPro" id="IPR008972">
    <property type="entry name" value="Cupredoxin"/>
</dbReference>
<evidence type="ECO:0000313" key="1">
    <source>
        <dbReference type="EMBL" id="KKW23665.1"/>
    </source>
</evidence>
<dbReference type="STRING" id="1618671.UY67_C0019G0010"/>
<dbReference type="Gene3D" id="2.60.40.420">
    <property type="entry name" value="Cupredoxins - blue copper proteins"/>
    <property type="match status" value="1"/>
</dbReference>
<dbReference type="EMBL" id="LCQW01000019">
    <property type="protein sequence ID" value="KKW23665.1"/>
    <property type="molecule type" value="Genomic_DNA"/>
</dbReference>
<proteinExistence type="predicted"/>